<feature type="domain" description="AB hydrolase-1" evidence="1">
    <location>
        <begin position="77"/>
        <end position="164"/>
    </location>
</feature>
<dbReference type="SUPFAM" id="SSF53474">
    <property type="entry name" value="alpha/beta-Hydrolases"/>
    <property type="match status" value="1"/>
</dbReference>
<keyword evidence="3" id="KW-1185">Reference proteome</keyword>
<dbReference type="EMBL" id="CP073347">
    <property type="protein sequence ID" value="UTW12905.1"/>
    <property type="molecule type" value="Genomic_DNA"/>
</dbReference>
<organism evidence="2 3">
    <name type="scientific">Marinobacterium rhizophilum</name>
    <dbReference type="NCBI Taxonomy" id="420402"/>
    <lineage>
        <taxon>Bacteria</taxon>
        <taxon>Pseudomonadati</taxon>
        <taxon>Pseudomonadota</taxon>
        <taxon>Gammaproteobacteria</taxon>
        <taxon>Oceanospirillales</taxon>
        <taxon>Oceanospirillaceae</taxon>
        <taxon>Marinobacterium</taxon>
    </lineage>
</organism>
<dbReference type="PANTHER" id="PTHR43798">
    <property type="entry name" value="MONOACYLGLYCEROL LIPASE"/>
    <property type="match status" value="1"/>
</dbReference>
<dbReference type="PANTHER" id="PTHR43798:SF33">
    <property type="entry name" value="HYDROLASE, PUTATIVE (AFU_ORTHOLOGUE AFUA_2G14860)-RELATED"/>
    <property type="match status" value="1"/>
</dbReference>
<gene>
    <name evidence="2" type="ORF">KDW95_04315</name>
</gene>
<accession>A0ABY5HNY8</accession>
<dbReference type="Proteomes" id="UP001058461">
    <property type="component" value="Chromosome"/>
</dbReference>
<protein>
    <submittedName>
        <fullName evidence="2">Alpha/beta hydrolase</fullName>
    </submittedName>
</protein>
<proteinExistence type="predicted"/>
<evidence type="ECO:0000313" key="3">
    <source>
        <dbReference type="Proteomes" id="UP001058461"/>
    </source>
</evidence>
<dbReference type="InterPro" id="IPR029058">
    <property type="entry name" value="AB_hydrolase_fold"/>
</dbReference>
<dbReference type="InterPro" id="IPR000073">
    <property type="entry name" value="AB_hydrolase_1"/>
</dbReference>
<reference evidence="2" key="1">
    <citation type="submission" date="2021-04" db="EMBL/GenBank/DDBJ databases">
        <title>Oceanospirillales bacteria with DddD are important DMSP degraders in coastal seawater.</title>
        <authorList>
            <person name="Liu J."/>
        </authorList>
    </citation>
    <scope>NUCLEOTIDE SEQUENCE</scope>
    <source>
        <strain evidence="2">D13-1</strain>
    </source>
</reference>
<dbReference type="GO" id="GO:0016787">
    <property type="term" value="F:hydrolase activity"/>
    <property type="evidence" value="ECO:0007669"/>
    <property type="project" value="UniProtKB-KW"/>
</dbReference>
<dbReference type="Pfam" id="PF00561">
    <property type="entry name" value="Abhydrolase_1"/>
    <property type="match status" value="1"/>
</dbReference>
<evidence type="ECO:0000313" key="2">
    <source>
        <dbReference type="EMBL" id="UTW12905.1"/>
    </source>
</evidence>
<dbReference type="Gene3D" id="3.40.50.1820">
    <property type="entry name" value="alpha/beta hydrolase"/>
    <property type="match status" value="1"/>
</dbReference>
<evidence type="ECO:0000259" key="1">
    <source>
        <dbReference type="Pfam" id="PF00561"/>
    </source>
</evidence>
<dbReference type="InterPro" id="IPR050266">
    <property type="entry name" value="AB_hydrolase_sf"/>
</dbReference>
<name>A0ABY5HNY8_9GAMM</name>
<sequence>MDFKWYRGNKLILYSTFTYLVDAFADPESAFVGHQCQPWYNESLTAVKAWWAGELQTDEEVTEACSKAIKFYFKAIDDKAEQYFQRIHHLTLRLAPLATFWQTEATDLSYLPELKNISVPTQVLVGRHDFVAPISMSADIAQRIPGAKLSIFEASGHFAHVEEPKRFHRVIKQFVFDNG</sequence>
<keyword evidence="2" id="KW-0378">Hydrolase</keyword>
<dbReference type="RefSeq" id="WP_255855047.1">
    <property type="nucleotide sequence ID" value="NZ_CP073347.1"/>
</dbReference>